<keyword evidence="4" id="KW-0949">S-adenosyl-L-methionine</keyword>
<name>A0A7K4MXH0_9ARCH</name>
<evidence type="ECO:0000256" key="1">
    <source>
        <dbReference type="ARBA" id="ARBA00011975"/>
    </source>
</evidence>
<evidence type="ECO:0000313" key="7">
    <source>
        <dbReference type="Proteomes" id="UP000575480"/>
    </source>
</evidence>
<accession>A0A7K4MXH0</accession>
<dbReference type="GO" id="GO:0003886">
    <property type="term" value="F:DNA (cytosine-5-)-methyltransferase activity"/>
    <property type="evidence" value="ECO:0007669"/>
    <property type="project" value="UniProtKB-EC"/>
</dbReference>
<sequence length="204" mass="22976">MRYYRYTLDDLKKSSDRKLFTYISFFAGGGGSSAGYKLAGGDCLFVNEFQQVAVDTYLANWPNTPHICGDIKKVTGQQIMEMTGLKVGELDILDGSPPCPPFSMSGTKKKGWNKEKTAYGMKQKNIEDLTWEMIRIAGEMKPKVIICENVKGLTMDYAKDHLNRMVADFEALGYSTTYKVLNGIHFGVPQKRQRVFIVSVRNDV</sequence>
<dbReference type="InterPro" id="IPR050390">
    <property type="entry name" value="C5-Methyltransferase"/>
</dbReference>
<dbReference type="GO" id="GO:0003677">
    <property type="term" value="F:DNA binding"/>
    <property type="evidence" value="ECO:0007669"/>
    <property type="project" value="TreeGrafter"/>
</dbReference>
<dbReference type="GO" id="GO:0044027">
    <property type="term" value="P:negative regulation of gene expression via chromosomal CpG island methylation"/>
    <property type="evidence" value="ECO:0007669"/>
    <property type="project" value="TreeGrafter"/>
</dbReference>
<proteinExistence type="inferred from homology"/>
<dbReference type="NCBIfam" id="TIGR00675">
    <property type="entry name" value="dcm"/>
    <property type="match status" value="1"/>
</dbReference>
<evidence type="ECO:0000256" key="5">
    <source>
        <dbReference type="RuleBase" id="RU000416"/>
    </source>
</evidence>
<evidence type="ECO:0000313" key="6">
    <source>
        <dbReference type="EMBL" id="NWJ57934.1"/>
    </source>
</evidence>
<dbReference type="InterPro" id="IPR001525">
    <property type="entry name" value="C5_MeTfrase"/>
</dbReference>
<organism evidence="6 7">
    <name type="scientific">Marine Group I thaumarchaeote</name>
    <dbReference type="NCBI Taxonomy" id="2511932"/>
    <lineage>
        <taxon>Archaea</taxon>
        <taxon>Nitrososphaerota</taxon>
        <taxon>Marine Group I</taxon>
    </lineage>
</organism>
<keyword evidence="2 6" id="KW-0489">Methyltransferase</keyword>
<dbReference type="PROSITE" id="PS51679">
    <property type="entry name" value="SAM_MT_C5"/>
    <property type="match status" value="1"/>
</dbReference>
<dbReference type="EC" id="2.1.1.37" evidence="1"/>
<dbReference type="PANTHER" id="PTHR10629">
    <property type="entry name" value="CYTOSINE-SPECIFIC METHYLTRANSFERASE"/>
    <property type="match status" value="1"/>
</dbReference>
<dbReference type="PROSITE" id="PS00094">
    <property type="entry name" value="C5_MTASE_1"/>
    <property type="match status" value="1"/>
</dbReference>
<dbReference type="Pfam" id="PF00145">
    <property type="entry name" value="DNA_methylase"/>
    <property type="match status" value="1"/>
</dbReference>
<dbReference type="AlphaFoldDB" id="A0A7K4MXH0"/>
<dbReference type="SUPFAM" id="SSF53335">
    <property type="entry name" value="S-adenosyl-L-methionine-dependent methyltransferases"/>
    <property type="match status" value="1"/>
</dbReference>
<dbReference type="PANTHER" id="PTHR10629:SF52">
    <property type="entry name" value="DNA (CYTOSINE-5)-METHYLTRANSFERASE 1"/>
    <property type="match status" value="1"/>
</dbReference>
<keyword evidence="3 6" id="KW-0808">Transferase</keyword>
<reference evidence="6 7" key="1">
    <citation type="journal article" date="2019" name="Environ. Microbiol.">
        <title>Genomics insights into ecotype formation of ammonia-oxidizing archaea in the deep ocean.</title>
        <authorList>
            <person name="Wang Y."/>
            <person name="Huang J.M."/>
            <person name="Cui G.J."/>
            <person name="Nunoura T."/>
            <person name="Takaki Y."/>
            <person name="Li W.L."/>
            <person name="Li J."/>
            <person name="Gao Z.M."/>
            <person name="Takai K."/>
            <person name="Zhang A.Q."/>
            <person name="Stepanauskas R."/>
        </authorList>
    </citation>
    <scope>NUCLEOTIDE SEQUENCE [LARGE SCALE GENOMIC DNA]</scope>
    <source>
        <strain evidence="6 7">L15a</strain>
    </source>
</reference>
<dbReference type="EMBL" id="JACATH010000027">
    <property type="protein sequence ID" value="NWJ57934.1"/>
    <property type="molecule type" value="Genomic_DNA"/>
</dbReference>
<gene>
    <name evidence="6" type="primary">dcm</name>
    <name evidence="6" type="ORF">HX858_09360</name>
</gene>
<dbReference type="Gene3D" id="3.40.50.150">
    <property type="entry name" value="Vaccinia Virus protein VP39"/>
    <property type="match status" value="1"/>
</dbReference>
<evidence type="ECO:0000256" key="3">
    <source>
        <dbReference type="ARBA" id="ARBA00022679"/>
    </source>
</evidence>
<comment type="similarity">
    <text evidence="5">Belongs to the class I-like SAM-binding methyltransferase superfamily. C5-methyltransferase family.</text>
</comment>
<dbReference type="PRINTS" id="PR00105">
    <property type="entry name" value="C5METTRFRASE"/>
</dbReference>
<feature type="non-terminal residue" evidence="6">
    <location>
        <position position="204"/>
    </location>
</feature>
<dbReference type="GO" id="GO:0032259">
    <property type="term" value="P:methylation"/>
    <property type="evidence" value="ECO:0007669"/>
    <property type="project" value="UniProtKB-KW"/>
</dbReference>
<protein>
    <recommendedName>
        <fullName evidence="1">DNA (cytosine-5-)-methyltransferase</fullName>
        <ecNumber evidence="1">2.1.1.37</ecNumber>
    </recommendedName>
</protein>
<dbReference type="InterPro" id="IPR029063">
    <property type="entry name" value="SAM-dependent_MTases_sf"/>
</dbReference>
<evidence type="ECO:0000256" key="4">
    <source>
        <dbReference type="ARBA" id="ARBA00022691"/>
    </source>
</evidence>
<evidence type="ECO:0000256" key="2">
    <source>
        <dbReference type="ARBA" id="ARBA00022603"/>
    </source>
</evidence>
<dbReference type="Proteomes" id="UP000575480">
    <property type="component" value="Unassembled WGS sequence"/>
</dbReference>
<comment type="caution">
    <text evidence="6">The sequence shown here is derived from an EMBL/GenBank/DDBJ whole genome shotgun (WGS) entry which is preliminary data.</text>
</comment>
<dbReference type="InterPro" id="IPR018117">
    <property type="entry name" value="C5_DNA_meth_AS"/>
</dbReference>